<sequence length="141" mass="14720">MTEPTRVQPPPERRFSTLGLVLTGAAGFLVGILLVAALGGAKGRSTETVTVARTTTVTRTVPGPVTNGGTVIVTTAVPDVVGQPLDVARQRLERSGFDTDVEGGGLFGVIEESNWQVVEQSPQPGGQLEQGSTVQVAIERR</sequence>
<reference evidence="3 4" key="1">
    <citation type="submission" date="2018-03" db="EMBL/GenBank/DDBJ databases">
        <title>Aquarubrobacter algicola gen. nov., sp. nov., a novel actinobacterium isolated from shallow eutrophic lake during the end of cyanobacterial harmful algal blooms.</title>
        <authorList>
            <person name="Chun S.J."/>
        </authorList>
    </citation>
    <scope>NUCLEOTIDE SEQUENCE [LARGE SCALE GENOMIC DNA]</scope>
    <source>
        <strain evidence="3 4">Seoho-28</strain>
    </source>
</reference>
<organism evidence="3 4">
    <name type="scientific">Paraconexibacter algicola</name>
    <dbReference type="NCBI Taxonomy" id="2133960"/>
    <lineage>
        <taxon>Bacteria</taxon>
        <taxon>Bacillati</taxon>
        <taxon>Actinomycetota</taxon>
        <taxon>Thermoleophilia</taxon>
        <taxon>Solirubrobacterales</taxon>
        <taxon>Paraconexibacteraceae</taxon>
        <taxon>Paraconexibacter</taxon>
    </lineage>
</organism>
<feature type="transmembrane region" description="Helical" evidence="1">
    <location>
        <begin position="15"/>
        <end position="38"/>
    </location>
</feature>
<name>A0A2T4UCG8_9ACTN</name>
<dbReference type="Pfam" id="PF03793">
    <property type="entry name" value="PASTA"/>
    <property type="match status" value="1"/>
</dbReference>
<keyword evidence="1" id="KW-1133">Transmembrane helix</keyword>
<gene>
    <name evidence="3" type="ORF">C7Y72_20150</name>
</gene>
<evidence type="ECO:0000313" key="4">
    <source>
        <dbReference type="Proteomes" id="UP000240739"/>
    </source>
</evidence>
<feature type="domain" description="PASTA" evidence="2">
    <location>
        <begin position="71"/>
        <end position="140"/>
    </location>
</feature>
<protein>
    <recommendedName>
        <fullName evidence="2">PASTA domain-containing protein</fullName>
    </recommendedName>
</protein>
<evidence type="ECO:0000313" key="3">
    <source>
        <dbReference type="EMBL" id="PTL54892.1"/>
    </source>
</evidence>
<dbReference type="Proteomes" id="UP000240739">
    <property type="component" value="Unassembled WGS sequence"/>
</dbReference>
<evidence type="ECO:0000256" key="1">
    <source>
        <dbReference type="SAM" id="Phobius"/>
    </source>
</evidence>
<dbReference type="Gene3D" id="3.30.10.20">
    <property type="match status" value="1"/>
</dbReference>
<dbReference type="AlphaFoldDB" id="A0A2T4UCG8"/>
<keyword evidence="1" id="KW-0472">Membrane</keyword>
<dbReference type="EMBL" id="PYYB01000004">
    <property type="protein sequence ID" value="PTL54892.1"/>
    <property type="molecule type" value="Genomic_DNA"/>
</dbReference>
<keyword evidence="1" id="KW-0812">Transmembrane</keyword>
<dbReference type="InterPro" id="IPR005543">
    <property type="entry name" value="PASTA_dom"/>
</dbReference>
<proteinExistence type="predicted"/>
<keyword evidence="4" id="KW-1185">Reference proteome</keyword>
<dbReference type="SMART" id="SM00740">
    <property type="entry name" value="PASTA"/>
    <property type="match status" value="1"/>
</dbReference>
<comment type="caution">
    <text evidence="3">The sequence shown here is derived from an EMBL/GenBank/DDBJ whole genome shotgun (WGS) entry which is preliminary data.</text>
</comment>
<accession>A0A2T4UCG8</accession>
<dbReference type="OrthoDB" id="4335972at2"/>
<evidence type="ECO:0000259" key="2">
    <source>
        <dbReference type="PROSITE" id="PS51178"/>
    </source>
</evidence>
<dbReference type="CDD" id="cd06577">
    <property type="entry name" value="PASTA_pknB"/>
    <property type="match status" value="1"/>
</dbReference>
<dbReference type="SUPFAM" id="SSF54184">
    <property type="entry name" value="Penicillin-binding protein 2x (pbp-2x), c-terminal domain"/>
    <property type="match status" value="1"/>
</dbReference>
<dbReference type="PROSITE" id="PS51178">
    <property type="entry name" value="PASTA"/>
    <property type="match status" value="1"/>
</dbReference>
<dbReference type="RefSeq" id="WP_107570992.1">
    <property type="nucleotide sequence ID" value="NZ_PYYB01000004.1"/>
</dbReference>